<dbReference type="InterPro" id="IPR057206">
    <property type="entry name" value="DUF7884"/>
</dbReference>
<evidence type="ECO:0000256" key="4">
    <source>
        <dbReference type="ARBA" id="ARBA00022691"/>
    </source>
</evidence>
<evidence type="ECO:0000256" key="1">
    <source>
        <dbReference type="ARBA" id="ARBA00010815"/>
    </source>
</evidence>
<dbReference type="InterPro" id="IPR003333">
    <property type="entry name" value="CMAS"/>
</dbReference>
<organism evidence="7 8">
    <name type="scientific">Pyruvatibacter mobilis</name>
    <dbReference type="NCBI Taxonomy" id="1712261"/>
    <lineage>
        <taxon>Bacteria</taxon>
        <taxon>Pseudomonadati</taxon>
        <taxon>Pseudomonadota</taxon>
        <taxon>Alphaproteobacteria</taxon>
        <taxon>Hyphomicrobiales</taxon>
        <taxon>Parvibaculaceae</taxon>
        <taxon>Pyruvatibacter</taxon>
    </lineage>
</organism>
<reference evidence="7 8" key="1">
    <citation type="journal article" date="2016" name="Int. J. Syst. Evol. Microbiol.">
        <title>Pyruvatibacter mobilis gen. nov., sp. nov., a marine bacterium from the culture broth of Picochlorum sp. 122.</title>
        <authorList>
            <person name="Wang G."/>
            <person name="Tang M."/>
            <person name="Wu H."/>
            <person name="Dai S."/>
            <person name="Li T."/>
            <person name="Chen C."/>
            <person name="He H."/>
            <person name="Fan J."/>
            <person name="Xiang W."/>
            <person name="Li X."/>
        </authorList>
    </citation>
    <scope>NUCLEOTIDE SEQUENCE [LARGE SCALE GENOMIC DNA]</scope>
    <source>
        <strain evidence="7 8">GYP-11</strain>
    </source>
</reference>
<dbReference type="RefSeq" id="WP_160587475.1">
    <property type="nucleotide sequence ID" value="NZ_BMHN01000001.1"/>
</dbReference>
<keyword evidence="4" id="KW-0949">S-adenosyl-L-methionine</keyword>
<evidence type="ECO:0000256" key="5">
    <source>
        <dbReference type="ARBA" id="ARBA00023098"/>
    </source>
</evidence>
<keyword evidence="3 7" id="KW-0808">Transferase</keyword>
<evidence type="ECO:0000313" key="7">
    <source>
        <dbReference type="EMBL" id="NBG95512.1"/>
    </source>
</evidence>
<name>A0A845QAF0_9HYPH</name>
<dbReference type="CDD" id="cd02440">
    <property type="entry name" value="AdoMet_MTases"/>
    <property type="match status" value="1"/>
</dbReference>
<dbReference type="PIRSF" id="PIRSF003085">
    <property type="entry name" value="CMAS"/>
    <property type="match status" value="1"/>
</dbReference>
<dbReference type="EMBL" id="WXYQ01000005">
    <property type="protein sequence ID" value="NBG95512.1"/>
    <property type="molecule type" value="Genomic_DNA"/>
</dbReference>
<protein>
    <submittedName>
        <fullName evidence="7">Methyltransferase domain-containing protein</fullName>
    </submittedName>
</protein>
<dbReference type="PANTHER" id="PTHR43667">
    <property type="entry name" value="CYCLOPROPANE-FATTY-ACYL-PHOSPHOLIPID SYNTHASE"/>
    <property type="match status" value="1"/>
</dbReference>
<dbReference type="Proteomes" id="UP000470384">
    <property type="component" value="Unassembled WGS sequence"/>
</dbReference>
<keyword evidence="2 7" id="KW-0489">Methyltransferase</keyword>
<dbReference type="GO" id="GO:0008168">
    <property type="term" value="F:methyltransferase activity"/>
    <property type="evidence" value="ECO:0007669"/>
    <property type="project" value="UniProtKB-KW"/>
</dbReference>
<keyword evidence="8" id="KW-1185">Reference proteome</keyword>
<dbReference type="Pfam" id="PF25371">
    <property type="entry name" value="DUF7884"/>
    <property type="match status" value="1"/>
</dbReference>
<dbReference type="AlphaFoldDB" id="A0A845QAF0"/>
<dbReference type="GO" id="GO:0032259">
    <property type="term" value="P:methylation"/>
    <property type="evidence" value="ECO:0007669"/>
    <property type="project" value="UniProtKB-KW"/>
</dbReference>
<evidence type="ECO:0000256" key="2">
    <source>
        <dbReference type="ARBA" id="ARBA00022603"/>
    </source>
</evidence>
<proteinExistence type="inferred from homology"/>
<dbReference type="GO" id="GO:0008610">
    <property type="term" value="P:lipid biosynthetic process"/>
    <property type="evidence" value="ECO:0007669"/>
    <property type="project" value="InterPro"/>
</dbReference>
<evidence type="ECO:0000313" key="8">
    <source>
        <dbReference type="Proteomes" id="UP000470384"/>
    </source>
</evidence>
<feature type="domain" description="DUF7884" evidence="6">
    <location>
        <begin position="17"/>
        <end position="82"/>
    </location>
</feature>
<dbReference type="SUPFAM" id="SSF53335">
    <property type="entry name" value="S-adenosyl-L-methionine-dependent methyltransferases"/>
    <property type="match status" value="1"/>
</dbReference>
<dbReference type="Pfam" id="PF02353">
    <property type="entry name" value="CMAS"/>
    <property type="match status" value="1"/>
</dbReference>
<keyword evidence="5" id="KW-0443">Lipid metabolism</keyword>
<comment type="similarity">
    <text evidence="1">Belongs to the CFA/CMAS family.</text>
</comment>
<dbReference type="OrthoDB" id="9782855at2"/>
<accession>A0A845QAF0</accession>
<dbReference type="GeneID" id="300655022"/>
<dbReference type="InterPro" id="IPR029063">
    <property type="entry name" value="SAM-dependent_MTases_sf"/>
</dbReference>
<dbReference type="Gene3D" id="3.40.50.150">
    <property type="entry name" value="Vaccinia Virus protein VP39"/>
    <property type="match status" value="1"/>
</dbReference>
<evidence type="ECO:0000256" key="3">
    <source>
        <dbReference type="ARBA" id="ARBA00022679"/>
    </source>
</evidence>
<dbReference type="PANTHER" id="PTHR43667:SF1">
    <property type="entry name" value="CYCLOPROPANE-FATTY-ACYL-PHOSPHOLIPID SYNTHASE"/>
    <property type="match status" value="1"/>
</dbReference>
<dbReference type="InterPro" id="IPR050723">
    <property type="entry name" value="CFA/CMAS"/>
</dbReference>
<evidence type="ECO:0000259" key="6">
    <source>
        <dbReference type="Pfam" id="PF25371"/>
    </source>
</evidence>
<gene>
    <name evidence="7" type="ORF">GTQ45_07175</name>
</gene>
<comment type="caution">
    <text evidence="7">The sequence shown here is derived from an EMBL/GenBank/DDBJ whole genome shotgun (WGS) entry which is preliminary data.</text>
</comment>
<sequence length="417" mass="47365">MFLRWLLDYVVKTGRLTVVEANGKTWTVGDGGPPGVTLTLRDAKIGRAIAFNPHLKFGEAYMDGRLDITEGDVWDLMDLLGRNVGTGYGTPLAAAIARARRLYRRVLQHNPIGRAKDNVAHHYDLDGGLYDLFLDPDRQYSCAYFETPDTSLDEAQLAKKRHIAAKLRLEPGNRVLDIGSGWGGLGLYLAQMEEVDVTGVTLSEEQHTLSSARALHQGLDSRVRFRLEDYRHLDPAFDRIVSVGMFEHVGVGHYQEYFDQVARLLDEDGVALIHSIGRIDGPGTTNPWIAKYIFPGGYIPALSEVLPAIEKAGLFVTDIEILRLHYAETLRHWRERFTANRDRAKEIYDERFCRMWEFYLAASESSFRHMGFMVFQVQLTRKVDALPMTRSYMTEAETTLHRREETLQSTGRSKLRA</sequence>